<dbReference type="AlphaFoldDB" id="A0A9D1JYP5"/>
<keyword evidence="2" id="KW-0238">DNA-binding</keyword>
<evidence type="ECO:0000259" key="4">
    <source>
        <dbReference type="PROSITE" id="PS50995"/>
    </source>
</evidence>
<comment type="caution">
    <text evidence="5">The sequence shown here is derived from an EMBL/GenBank/DDBJ whole genome shotgun (WGS) entry which is preliminary data.</text>
</comment>
<dbReference type="Gene3D" id="1.10.10.10">
    <property type="entry name" value="Winged helix-like DNA-binding domain superfamily/Winged helix DNA-binding domain"/>
    <property type="match status" value="1"/>
</dbReference>
<dbReference type="PRINTS" id="PR00598">
    <property type="entry name" value="HTHMARR"/>
</dbReference>
<dbReference type="PROSITE" id="PS01117">
    <property type="entry name" value="HTH_MARR_1"/>
    <property type="match status" value="1"/>
</dbReference>
<dbReference type="SUPFAM" id="SSF46785">
    <property type="entry name" value="Winged helix' DNA-binding domain"/>
    <property type="match status" value="1"/>
</dbReference>
<reference evidence="5" key="2">
    <citation type="journal article" date="2021" name="PeerJ">
        <title>Extensive microbial diversity within the chicken gut microbiome revealed by metagenomics and culture.</title>
        <authorList>
            <person name="Gilroy R."/>
            <person name="Ravi A."/>
            <person name="Getino M."/>
            <person name="Pursley I."/>
            <person name="Horton D.L."/>
            <person name="Alikhan N.F."/>
            <person name="Baker D."/>
            <person name="Gharbi K."/>
            <person name="Hall N."/>
            <person name="Watson M."/>
            <person name="Adriaenssens E.M."/>
            <person name="Foster-Nyarko E."/>
            <person name="Jarju S."/>
            <person name="Secka A."/>
            <person name="Antonio M."/>
            <person name="Oren A."/>
            <person name="Chaudhuri R.R."/>
            <person name="La Ragione R."/>
            <person name="Hildebrand F."/>
            <person name="Pallen M.J."/>
        </authorList>
    </citation>
    <scope>NUCLEOTIDE SEQUENCE</scope>
    <source>
        <strain evidence="5">CHK199-13235</strain>
    </source>
</reference>
<evidence type="ECO:0000256" key="2">
    <source>
        <dbReference type="ARBA" id="ARBA00023125"/>
    </source>
</evidence>
<dbReference type="InterPro" id="IPR036390">
    <property type="entry name" value="WH_DNA-bd_sf"/>
</dbReference>
<evidence type="ECO:0000313" key="6">
    <source>
        <dbReference type="Proteomes" id="UP000824002"/>
    </source>
</evidence>
<feature type="domain" description="HTH marR-type" evidence="4">
    <location>
        <begin position="8"/>
        <end position="144"/>
    </location>
</feature>
<dbReference type="InterPro" id="IPR036388">
    <property type="entry name" value="WH-like_DNA-bd_sf"/>
</dbReference>
<dbReference type="GO" id="GO:0003677">
    <property type="term" value="F:DNA binding"/>
    <property type="evidence" value="ECO:0007669"/>
    <property type="project" value="UniProtKB-KW"/>
</dbReference>
<dbReference type="CDD" id="cd00090">
    <property type="entry name" value="HTH_ARSR"/>
    <property type="match status" value="1"/>
</dbReference>
<dbReference type="EMBL" id="DVJP01000015">
    <property type="protein sequence ID" value="HIS75440.1"/>
    <property type="molecule type" value="Genomic_DNA"/>
</dbReference>
<evidence type="ECO:0000256" key="1">
    <source>
        <dbReference type="ARBA" id="ARBA00023015"/>
    </source>
</evidence>
<dbReference type="GO" id="GO:0003700">
    <property type="term" value="F:DNA-binding transcription factor activity"/>
    <property type="evidence" value="ECO:0007669"/>
    <property type="project" value="InterPro"/>
</dbReference>
<dbReference type="Pfam" id="PF12802">
    <property type="entry name" value="MarR_2"/>
    <property type="match status" value="1"/>
</dbReference>
<accession>A0A9D1JYP5</accession>
<gene>
    <name evidence="5" type="ORF">IAB51_01390</name>
</gene>
<sequence length="168" mass="19511">MEESPSKAVRMFLAMDRMRRAWKGINFCPELNKSQFWTLFHLYRGSWGRGESPDRMTLSALAQIMQQSMPAVSQRISRLEEMGYVTRVPDSQDKRIVWISLSEPGREEMKSACARMTETMNSILNVLGDDEIEFMFQIFCKLADAMETQRDAADSRQAQNHEKERKSC</sequence>
<keyword evidence="1" id="KW-0805">Transcription regulation</keyword>
<evidence type="ECO:0000256" key="3">
    <source>
        <dbReference type="ARBA" id="ARBA00023163"/>
    </source>
</evidence>
<dbReference type="InterPro" id="IPR011991">
    <property type="entry name" value="ArsR-like_HTH"/>
</dbReference>
<name>A0A9D1JYP5_9FIRM</name>
<reference evidence="5" key="1">
    <citation type="submission" date="2020-10" db="EMBL/GenBank/DDBJ databases">
        <authorList>
            <person name="Gilroy R."/>
        </authorList>
    </citation>
    <scope>NUCLEOTIDE SEQUENCE</scope>
    <source>
        <strain evidence="5">CHK199-13235</strain>
    </source>
</reference>
<dbReference type="InterPro" id="IPR000835">
    <property type="entry name" value="HTH_MarR-typ"/>
</dbReference>
<evidence type="ECO:0000313" key="5">
    <source>
        <dbReference type="EMBL" id="HIS75440.1"/>
    </source>
</evidence>
<organism evidence="5 6">
    <name type="scientific">Candidatus Merdivicinus excrementipullorum</name>
    <dbReference type="NCBI Taxonomy" id="2840867"/>
    <lineage>
        <taxon>Bacteria</taxon>
        <taxon>Bacillati</taxon>
        <taxon>Bacillota</taxon>
        <taxon>Clostridia</taxon>
        <taxon>Eubacteriales</taxon>
        <taxon>Oscillospiraceae</taxon>
        <taxon>Oscillospiraceae incertae sedis</taxon>
        <taxon>Candidatus Merdivicinus</taxon>
    </lineage>
</organism>
<dbReference type="SMART" id="SM00347">
    <property type="entry name" value="HTH_MARR"/>
    <property type="match status" value="1"/>
</dbReference>
<keyword evidence="3" id="KW-0804">Transcription</keyword>
<dbReference type="Proteomes" id="UP000824002">
    <property type="component" value="Unassembled WGS sequence"/>
</dbReference>
<protein>
    <submittedName>
        <fullName evidence="5">Winged helix-turn-helix transcriptional regulator</fullName>
    </submittedName>
</protein>
<dbReference type="PROSITE" id="PS50995">
    <property type="entry name" value="HTH_MARR_2"/>
    <property type="match status" value="1"/>
</dbReference>
<dbReference type="PANTHER" id="PTHR42756">
    <property type="entry name" value="TRANSCRIPTIONAL REGULATOR, MARR"/>
    <property type="match status" value="1"/>
</dbReference>
<proteinExistence type="predicted"/>
<dbReference type="InterPro" id="IPR023187">
    <property type="entry name" value="Tscrpt_reg_MarR-type_CS"/>
</dbReference>
<dbReference type="PANTHER" id="PTHR42756:SF1">
    <property type="entry name" value="TRANSCRIPTIONAL REPRESSOR OF EMRAB OPERON"/>
    <property type="match status" value="1"/>
</dbReference>